<dbReference type="GO" id="GO:0042025">
    <property type="term" value="C:host cell nucleus"/>
    <property type="evidence" value="ECO:0007669"/>
    <property type="project" value="UniProtKB-SubCell"/>
</dbReference>
<feature type="chain" id="PRO_5023548513" description="Protease cofactor" evidence="16">
    <location>
        <begin position="235"/>
        <end position="245"/>
    </location>
</feature>
<comment type="domain">
    <text evidence="16">N-terminal amphipathic alpha-helix domain is essential for the membrane lytic activity.</text>
</comment>
<feature type="compositionally biased region" description="Low complexity" evidence="17">
    <location>
        <begin position="191"/>
        <end position="200"/>
    </location>
</feature>
<keyword evidence="12 16" id="KW-1176">Cytoplasmic inwards viral transport</keyword>
<dbReference type="GO" id="GO:0030430">
    <property type="term" value="C:host cell cytoplasm"/>
    <property type="evidence" value="ECO:0007669"/>
    <property type="project" value="UniProtKB-SubCell"/>
</dbReference>
<dbReference type="GO" id="GO:0019076">
    <property type="term" value="P:viral release from host cell"/>
    <property type="evidence" value="ECO:0007669"/>
    <property type="project" value="UniProtKB-UniRule"/>
</dbReference>
<evidence type="ECO:0000256" key="5">
    <source>
        <dbReference type="ARBA" id="ARBA00022612"/>
    </source>
</evidence>
<comment type="subcellular location">
    <molecule>Endosome lysis protein</molecule>
    <subcellularLocation>
        <location evidence="16">Virion</location>
    </subcellularLocation>
    <text evidence="16">Associates with the base of each peripentonal hexon on the capsid interior. Present in around 360 copies per virion.</text>
</comment>
<gene>
    <name evidence="18" type="primary">pVI</name>
    <name evidence="16" type="synonym">L3</name>
</gene>
<evidence type="ECO:0000256" key="16">
    <source>
        <dbReference type="HAMAP-Rule" id="MF_04048"/>
    </source>
</evidence>
<comment type="subcellular location">
    <molecule>Pre-protein VI</molecule>
    <subcellularLocation>
        <location evidence="16">Host nucleus</location>
    </subcellularLocation>
    <subcellularLocation>
        <location evidence="16">Host cytoplasm</location>
    </subcellularLocation>
    <text evidence="16">Shuttles between host cytoplasm and nucleus.</text>
</comment>
<feature type="site" description="Cleavage; by viral protease" evidence="16">
    <location>
        <begin position="234"/>
        <end position="235"/>
    </location>
</feature>
<feature type="chain" id="PRO_5023548514" description="Pre-protein VI" evidence="16">
    <location>
        <begin position="1"/>
        <end position="245"/>
    </location>
</feature>
<comment type="subunit">
    <molecule>Endosome lysis protein</molecule>
    <text evidence="16">Interacts (via PPxY motif) with host NEDD4 ubiquitine ligase; this interaction might play a role in virus intracellular transport during entry. Part of a complex composed of the core-capsid bridging protein, the endosome lysis protein VI and the hexon-linking protein VIII; these interactions bridge the virus core to the capsid. Interacts with peripentonal hexons; this interaction stabilizes the capsid by gluing two peripentonal hexons together and joining them with an adjacent group-of-nine hexon.</text>
</comment>
<protein>
    <recommendedName>
        <fullName evidence="16">Pre-protein VI</fullName>
        <shortName evidence="16">pVI</shortName>
    </recommendedName>
    <component>
        <recommendedName>
            <fullName evidence="16">Endosome lysis protein</fullName>
        </recommendedName>
    </component>
    <component>
        <recommendedName>
            <fullName evidence="16">Protease cofactor</fullName>
        </recommendedName>
        <alternativeName>
            <fullName evidence="16">pVI-C</fullName>
        </alternativeName>
    </component>
</protein>
<keyword evidence="4 16" id="KW-1162">Viral penetration into host cytoplasm</keyword>
<feature type="disulfide bond" description="Interchain (with Adenovirus protease)" evidence="16">
    <location>
        <position position="244"/>
    </location>
</feature>
<dbReference type="GO" id="GO:0046729">
    <property type="term" value="C:viral procapsid"/>
    <property type="evidence" value="ECO:0007669"/>
    <property type="project" value="UniProtKB-UniRule"/>
</dbReference>
<comment type="function">
    <text evidence="16">Endosome lysis protein: Structural component of the virion that provides increased stability to the particle shell through its interaction with the core-capsid bridging protein and the hexon-linking protein VIII. Fibers shedding during virus entry into host cell allows the endosome lysis protein to be exposed as a membrane-lytic peptide. Exhibits pH-independent membrane fragmentation activity and probably mediates viral rapid escape from host endosome via organellar membrane lysis. It is not clear if it then remains partially associated with the capsid and involved in the intracellular microtubule-dependent transport of capsid to the nucleus, or if it is lost during endosomal penetration.</text>
</comment>
<keyword evidence="13 16" id="KW-1015">Disulfide bond</keyword>
<dbReference type="EMBL" id="KT160425">
    <property type="protein sequence ID" value="AKT26031.1"/>
    <property type="molecule type" value="Genomic_DNA"/>
</dbReference>
<comment type="function">
    <text evidence="16">Pre-protein VI: During virus assembly, promotes hexon trimers nuclear import through nuclear pore complexes via an importin alpha/beta-dependent mechanism. By analogy to herpesviruses capsid assembly, might act as a chaperone to promote the formation of the icosahedral capsid.</text>
</comment>
<feature type="short sequence motif" description="Nuclear export signal" evidence="16">
    <location>
        <begin position="71"/>
        <end position="80"/>
    </location>
</feature>
<organismHost>
    <name type="scientific">Equus caballus</name>
    <name type="common">Horse</name>
    <dbReference type="NCBI Taxonomy" id="9796"/>
</organismHost>
<reference evidence="18 19" key="1">
    <citation type="journal article" date="2015" name="Vet. Microbiol.">
        <title>Characterisation of the Equine adenovirus 2 genome.</title>
        <authorList>
            <person name="Giles C."/>
            <person name="Vanniasinkam T."/>
            <person name="Barton M."/>
            <person name="Mahony T.J."/>
        </authorList>
    </citation>
    <scope>NUCLEOTIDE SEQUENCE [LARGE SCALE GENOMIC DNA]</scope>
    <source>
        <strain evidence="18">EAdV2.385/75.9</strain>
    </source>
</reference>
<evidence type="ECO:0000256" key="2">
    <source>
        <dbReference type="ARBA" id="ARBA00022562"/>
    </source>
</evidence>
<evidence type="ECO:0000256" key="9">
    <source>
        <dbReference type="ARBA" id="ARBA00022950"/>
    </source>
</evidence>
<accession>A0A0K1DBV4</accession>
<comment type="PTM">
    <text evidence="16">Ubiquitinated by Nedd4 following partial capsid disassembly; which might play a role in intracellular virus movement during entry.</text>
</comment>
<feature type="site" description="Cleavage; by viral protease" evidence="16">
    <location>
        <begin position="33"/>
        <end position="34"/>
    </location>
</feature>
<keyword evidence="3 16" id="KW-0945">Host-virus interaction</keyword>
<evidence type="ECO:0000256" key="15">
    <source>
        <dbReference type="ARBA" id="ARBA00023296"/>
    </source>
</evidence>
<keyword evidence="9 16" id="KW-0118">Viral capsid assembly</keyword>
<evidence type="ECO:0000256" key="1">
    <source>
        <dbReference type="ARBA" id="ARBA00022561"/>
    </source>
</evidence>
<evidence type="ECO:0000256" key="13">
    <source>
        <dbReference type="ARBA" id="ARBA00023157"/>
    </source>
</evidence>
<dbReference type="InterPro" id="IPR004243">
    <property type="entry name" value="McpVI"/>
</dbReference>
<comment type="induction">
    <text evidence="16">Expressed in the late phase of the viral replicative cycle.</text>
</comment>
<comment type="subunit">
    <molecule>Protease cofactor</molecule>
    <text evidence="16">Heterodimer with the viral protease; disulfide-linked. Interacts with the viral protease.</text>
</comment>
<dbReference type="GO" id="GO:0075521">
    <property type="term" value="P:microtubule-dependent intracellular transport of viral material towards nucleus"/>
    <property type="evidence" value="ECO:0007669"/>
    <property type="project" value="UniProtKB-UniRule"/>
</dbReference>
<feature type="short sequence motif" description="Nuclear localization signal" evidence="16">
    <location>
        <begin position="240"/>
        <end position="243"/>
    </location>
</feature>
<evidence type="ECO:0000313" key="19">
    <source>
        <dbReference type="Proteomes" id="UP000102399"/>
    </source>
</evidence>
<dbReference type="KEGG" id="vg:25395990"/>
<evidence type="ECO:0000256" key="3">
    <source>
        <dbReference type="ARBA" id="ARBA00022581"/>
    </source>
</evidence>
<keyword evidence="19" id="KW-1185">Reference proteome</keyword>
<evidence type="ECO:0000256" key="8">
    <source>
        <dbReference type="ARBA" id="ARBA00022921"/>
    </source>
</evidence>
<comment type="PTM">
    <text evidence="16">Protease cofactor: Contains the major nuclear import and export signals. Proteolytically removed during virion maturation. The processing of the C-terminus turns the precursor into a mature viral structural protein and abrogates its ability to promote hexon import and act as a potential chaperone protein.</text>
</comment>
<sequence>MEEFSFSSLAPRRGTRPMLNSWSDIGTSSMSGGAINWGNLWSGLKSFGSSFGSNIKTWGSKAWNSSAGQALREKLKDTGVQEKLIDGISSGIHGAIDLTRQELDRAIAKRMESSRNPPPGVEVEETMAPTEIRPSKRPREEEEEQIVIKTNPAPQPPPYEEIFGDKKPPPFPMTRPHPSLARPVLPPTQPPITDVPTTLDLPPPPTSLTKPIGANVRPSRRTNWQGTLNRIVGLGVASAKRRRCF</sequence>
<keyword evidence="7 16" id="KW-0946">Virion</keyword>
<keyword evidence="6 16" id="KW-0832">Ubl conjugation</keyword>
<keyword evidence="14 16" id="KW-1035">Host cytoplasm</keyword>
<evidence type="ECO:0000256" key="7">
    <source>
        <dbReference type="ARBA" id="ARBA00022844"/>
    </source>
</evidence>
<evidence type="ECO:0000256" key="6">
    <source>
        <dbReference type="ARBA" id="ARBA00022843"/>
    </source>
</evidence>
<proteinExistence type="evidence at transcript level"/>
<feature type="region of interest" description="Binds to importin alpha/beta, involved in hexon nuclear import" evidence="16">
    <location>
        <begin position="235"/>
        <end position="245"/>
    </location>
</feature>
<evidence type="ECO:0000256" key="17">
    <source>
        <dbReference type="SAM" id="MobiDB-lite"/>
    </source>
</evidence>
<evidence type="ECO:0000256" key="12">
    <source>
        <dbReference type="ARBA" id="ARBA00023120"/>
    </source>
</evidence>
<dbReference type="GO" id="GO:0019028">
    <property type="term" value="C:viral capsid"/>
    <property type="evidence" value="ECO:0007669"/>
    <property type="project" value="UniProtKB-UniRule"/>
</dbReference>
<keyword evidence="2 16" id="KW-1048">Host nucleus</keyword>
<feature type="short sequence motif" description="Nuclear export signal" evidence="16">
    <location>
        <begin position="226"/>
        <end position="237"/>
    </location>
</feature>
<evidence type="ECO:0000256" key="11">
    <source>
        <dbReference type="ARBA" id="ARBA00023099"/>
    </source>
</evidence>
<dbReference type="GO" id="GO:0043657">
    <property type="term" value="C:host cell"/>
    <property type="evidence" value="ECO:0007669"/>
    <property type="project" value="GOC"/>
</dbReference>
<comment type="subunit">
    <molecule>Pre-protein VI</molecule>
    <text evidence="16">Interacts with hexon protein; this interaction allows nuclear import of hexon trimers and possibly pre-capsid assembly. Interacts (via C-terminal NLS) with importin alpha/beta.</text>
</comment>
<comment type="miscellaneous">
    <text evidence="16">All late proteins expressed from the major late promoter are produced by alternative splicing and alternative polyadenylation of the same gene giving rise to non-overlapping ORFs. A leader sequence is present in the N-terminus of all these mRNAs and is recognized by the viral shutoff protein to provide expression although conventional translation via ribosome scanning from the cap has been shut off in the host cell.</text>
</comment>
<keyword evidence="16" id="KW-0597">Phosphoprotein</keyword>
<feature type="propeptide" id="PRO_5011804190" evidence="16">
    <location>
        <begin position="1"/>
        <end position="33"/>
    </location>
</feature>
<comment type="function">
    <text evidence="16">Protease cofactor: Cofactor that activates the viral protease. Binds to viral protease in a 1:1 ratio.</text>
</comment>
<feature type="short sequence motif" description="PPXY motif" evidence="16">
    <location>
        <begin position="156"/>
        <end position="159"/>
    </location>
</feature>
<dbReference type="Pfam" id="PF02993">
    <property type="entry name" value="MCPVI"/>
    <property type="match status" value="1"/>
</dbReference>
<evidence type="ECO:0000256" key="10">
    <source>
        <dbReference type="ARBA" id="ARBA00022952"/>
    </source>
</evidence>
<evidence type="ECO:0000313" key="18">
    <source>
        <dbReference type="EMBL" id="AKT26031.1"/>
    </source>
</evidence>
<keyword evidence="15 16" id="KW-1160">Virus entry into host cell</keyword>
<dbReference type="Proteomes" id="UP000102399">
    <property type="component" value="Segment"/>
</dbReference>
<evidence type="ECO:0000256" key="4">
    <source>
        <dbReference type="ARBA" id="ARBA00022595"/>
    </source>
</evidence>
<comment type="similarity">
    <text evidence="16">Belongs to the adenoviridae protein VI family.</text>
</comment>
<keyword evidence="8 16" id="KW-0426">Late protein</keyword>
<dbReference type="GO" id="GO:0039664">
    <property type="term" value="P:lysis of host organelle involved in viral entry into host cell"/>
    <property type="evidence" value="ECO:0007669"/>
    <property type="project" value="UniProtKB-UniRule"/>
</dbReference>
<keyword evidence="11 16" id="KW-1174">Viral penetration via lysis of host organellar membrane</keyword>
<dbReference type="HAMAP" id="MF_04048">
    <property type="entry name" value="ADV_CAP6"/>
    <property type="match status" value="1"/>
</dbReference>
<keyword evidence="5 16" id="KW-1188">Viral release from host cell</keyword>
<keyword evidence="1 16" id="KW-0167">Capsid protein</keyword>
<dbReference type="OrthoDB" id="13512at10239"/>
<feature type="region of interest" description="Disordered" evidence="17">
    <location>
        <begin position="112"/>
        <end position="220"/>
    </location>
</feature>
<comment type="domain">
    <text evidence="16">Late-budding domains (L domains) are short sequence motifs essential for viral particle release. They can occur individually or in close proximity within structural proteins. They interacts with sorting cellular proteins of the multivesicular body (MVB) pathway. Most of these proteins are class E vacuolar protein sorting factors belonging to ESCRT-I, ESCRT-II or ESCRT-III complexes. Minor capsid protein 6 contains one L domain: a PPXY motif which binds to the WW domains of HECT (homologous to E6-AP C-terminus) E3 ubiquitin ligases, like NEDD4. In adenoviruses, this motif seems to play a role in microtubule-dependent intracellular trafficking toward the nucleus during virus entry into host cell and in suppression of DAXX-mediated repression of the immediate early E1A promoter.</text>
</comment>
<feature type="region of interest" description="Interaction with hexon protein" evidence="16">
    <location>
        <begin position="52"/>
        <end position="78"/>
    </location>
</feature>
<dbReference type="RefSeq" id="YP_009162355.1">
    <property type="nucleotide sequence ID" value="NC_027705.1"/>
</dbReference>
<feature type="region of interest" description="Interaction with hexon protein" evidence="16">
    <location>
        <begin position="228"/>
        <end position="234"/>
    </location>
</feature>
<comment type="caution">
    <text evidence="16">Lacks conserved residue(s) required for the propagation of feature annotation.</text>
</comment>
<evidence type="ECO:0000256" key="14">
    <source>
        <dbReference type="ARBA" id="ARBA00023200"/>
    </source>
</evidence>
<organism evidence="18 19">
    <name type="scientific">Equine adenovirus B serotype 2</name>
    <name type="common">EAdV-2</name>
    <name type="synonym">Equine adenovirus 2</name>
    <dbReference type="NCBI Taxonomy" id="67603"/>
    <lineage>
        <taxon>Viruses</taxon>
        <taxon>Varidnaviria</taxon>
        <taxon>Bamfordvirae</taxon>
        <taxon>Preplasmiviricota</taxon>
        <taxon>Polisuviricotina</taxon>
        <taxon>Pharingeaviricetes</taxon>
        <taxon>Rowavirales</taxon>
        <taxon>Adenoviridae</taxon>
        <taxon>Mastadenovirus</taxon>
        <taxon>Mastadenovirus equidae</taxon>
        <taxon>Equine mastadenovirus B</taxon>
    </lineage>
</organism>
<name>A0A0K1DBV4_ADEE2</name>
<dbReference type="GeneID" id="25395990"/>
<keyword evidence="10 16" id="KW-1177">Microtubular inwards viral transport</keyword>